<evidence type="ECO:0000313" key="1">
    <source>
        <dbReference type="EMBL" id="OPE47505.1"/>
    </source>
</evidence>
<evidence type="ECO:0000313" key="3">
    <source>
        <dbReference type="Proteomes" id="UP000191039"/>
    </source>
</evidence>
<evidence type="ECO:0000313" key="2">
    <source>
        <dbReference type="EMBL" id="PEG53236.1"/>
    </source>
</evidence>
<dbReference type="SUPFAM" id="SSF46785">
    <property type="entry name" value="Winged helix' DNA-binding domain"/>
    <property type="match status" value="1"/>
</dbReference>
<dbReference type="Gene3D" id="1.10.10.10">
    <property type="entry name" value="Winged helix-like DNA-binding domain superfamily/Winged helix DNA-binding domain"/>
    <property type="match status" value="1"/>
</dbReference>
<proteinExistence type="predicted"/>
<dbReference type="RefSeq" id="WP_073858953.1">
    <property type="nucleotide sequence ID" value="NZ_BAAATC010000004.1"/>
</dbReference>
<reference evidence="2 4" key="2">
    <citation type="submission" date="2017-10" db="EMBL/GenBank/DDBJ databases">
        <title>The new phylogeny of genus Mycobacterium.</title>
        <authorList>
            <person name="Tortoli E."/>
            <person name="Trovato A."/>
            <person name="Cirillo D.M."/>
        </authorList>
    </citation>
    <scope>NUCLEOTIDE SEQUENCE [LARGE SCALE GENOMIC DNA]</scope>
    <source>
        <strain evidence="2 4">IP141170001</strain>
    </source>
</reference>
<dbReference type="AlphaFoldDB" id="A0A1Q4H6Q2"/>
<organism evidence="1 3">
    <name type="scientific">Mycolicibacterium diernhoferi</name>
    <dbReference type="NCBI Taxonomy" id="1801"/>
    <lineage>
        <taxon>Bacteria</taxon>
        <taxon>Bacillati</taxon>
        <taxon>Actinomycetota</taxon>
        <taxon>Actinomycetes</taxon>
        <taxon>Mycobacteriales</taxon>
        <taxon>Mycobacteriaceae</taxon>
        <taxon>Mycolicibacterium</taxon>
    </lineage>
</organism>
<name>A0A1Q4H6Q2_9MYCO</name>
<accession>A0A1Q4H6Q2</accession>
<dbReference type="OrthoDB" id="594504at2"/>
<dbReference type="InterPro" id="IPR027417">
    <property type="entry name" value="P-loop_NTPase"/>
</dbReference>
<dbReference type="EMBL" id="PDCR01000022">
    <property type="protein sequence ID" value="PEG53236.1"/>
    <property type="molecule type" value="Genomic_DNA"/>
</dbReference>
<dbReference type="Proteomes" id="UP000191039">
    <property type="component" value="Unassembled WGS sequence"/>
</dbReference>
<evidence type="ECO:0000313" key="4">
    <source>
        <dbReference type="Proteomes" id="UP000220340"/>
    </source>
</evidence>
<sequence length="357" mass="38423">MTHPVYSPATADPAELEAHTVGRADLLDTLTTRIAGAARDGARPHTMLIGPRGAGKTHTLRLVVHRSLADPQTAERTLPVLIPEDTLAIGGYLDLLVEIARAIGGDTADAARSMRHDRDAIGIEQAIMSAAAGRMLLLALENLDRVFHRLGRDGQGSLRAWVETSTAITIFATAPALFAGVTSRDFPWYGSFMVETLTDLTVPEVAELLAHRAPALAAFAETSEGAARIADIHTALGGSPRVWQMLADIADIPMLRAVTPAVEAVLDRLAPLHQARLWELPPSEQRLIVELARAGAPRTVSDLAAAVGVSNQAAAAVLGRLGESHWVTSHKDCADRRSSWYDLTDPLLRQVLRFRDR</sequence>
<keyword evidence="4" id="KW-1185">Reference proteome</keyword>
<protein>
    <submittedName>
        <fullName evidence="1">MarR family transcriptional regulator</fullName>
    </submittedName>
</protein>
<reference evidence="1 3" key="1">
    <citation type="submission" date="2016-09" db="EMBL/GenBank/DDBJ databases">
        <title>genome sequences of unsequenced Mycobacteria.</title>
        <authorList>
            <person name="Greninger A.L."/>
            <person name="Jerome K.R."/>
            <person name="Mcnair B."/>
            <person name="Wallis C."/>
            <person name="Fang F."/>
        </authorList>
    </citation>
    <scope>NUCLEOTIDE SEQUENCE [LARGE SCALE GENOMIC DNA]</scope>
    <source>
        <strain evidence="1 3">BM1</strain>
    </source>
</reference>
<dbReference type="InterPro" id="IPR036388">
    <property type="entry name" value="WH-like_DNA-bd_sf"/>
</dbReference>
<gene>
    <name evidence="1" type="ORF">BV510_24915</name>
    <name evidence="2" type="ORF">CRI78_17310</name>
</gene>
<dbReference type="Proteomes" id="UP000220340">
    <property type="component" value="Unassembled WGS sequence"/>
</dbReference>
<dbReference type="EMBL" id="MIJD01000367">
    <property type="protein sequence ID" value="OPE47505.1"/>
    <property type="molecule type" value="Genomic_DNA"/>
</dbReference>
<dbReference type="InterPro" id="IPR036390">
    <property type="entry name" value="WH_DNA-bd_sf"/>
</dbReference>
<comment type="caution">
    <text evidence="1">The sequence shown here is derived from an EMBL/GenBank/DDBJ whole genome shotgun (WGS) entry which is preliminary data.</text>
</comment>
<dbReference type="STRING" id="1801.BRW64_23845"/>
<dbReference type="SUPFAM" id="SSF52540">
    <property type="entry name" value="P-loop containing nucleoside triphosphate hydrolases"/>
    <property type="match status" value="1"/>
</dbReference>